<dbReference type="EMBL" id="DRTT01000113">
    <property type="protein sequence ID" value="HHF98654.1"/>
    <property type="molecule type" value="Genomic_DNA"/>
</dbReference>
<comment type="caution">
    <text evidence="3">The sequence shown here is derived from an EMBL/GenBank/DDBJ whole genome shotgun (WGS) entry which is preliminary data.</text>
</comment>
<dbReference type="InterPro" id="IPR002869">
    <property type="entry name" value="Pyrv_flavodox_OxRed_cen"/>
</dbReference>
<dbReference type="Gene3D" id="3.40.920.10">
    <property type="entry name" value="Pyruvate-ferredoxin oxidoreductase, PFOR, domain III"/>
    <property type="match status" value="1"/>
</dbReference>
<protein>
    <submittedName>
        <fullName evidence="3">Indolepyruvate oxidoreductase subunit beta</fullName>
    </submittedName>
</protein>
<dbReference type="PANTHER" id="PTHR43854">
    <property type="entry name" value="INDOLEPYRUVATE OXIDOREDUCTASE SUBUNIT IORB"/>
    <property type="match status" value="1"/>
</dbReference>
<dbReference type="GO" id="GO:0016903">
    <property type="term" value="F:oxidoreductase activity, acting on the aldehyde or oxo group of donors"/>
    <property type="evidence" value="ECO:0007669"/>
    <property type="project" value="InterPro"/>
</dbReference>
<dbReference type="Pfam" id="PF01558">
    <property type="entry name" value="POR"/>
    <property type="match status" value="1"/>
</dbReference>
<dbReference type="AlphaFoldDB" id="A0A7V5M0D9"/>
<dbReference type="Proteomes" id="UP000886070">
    <property type="component" value="Unassembled WGS sequence"/>
</dbReference>
<organism evidence="3">
    <name type="scientific">Aerophobetes bacterium</name>
    <dbReference type="NCBI Taxonomy" id="2030807"/>
    <lineage>
        <taxon>Bacteria</taxon>
        <taxon>Candidatus Aerophobota</taxon>
    </lineage>
</organism>
<dbReference type="NCBIfam" id="NF005325">
    <property type="entry name" value="PRK06853.1-5"/>
    <property type="match status" value="1"/>
</dbReference>
<dbReference type="PANTHER" id="PTHR43854:SF1">
    <property type="entry name" value="INDOLEPYRUVATE OXIDOREDUCTASE SUBUNIT IORB"/>
    <property type="match status" value="1"/>
</dbReference>
<dbReference type="SUPFAM" id="SSF53323">
    <property type="entry name" value="Pyruvate-ferredoxin oxidoreductase, PFOR, domain III"/>
    <property type="match status" value="1"/>
</dbReference>
<proteinExistence type="predicted"/>
<dbReference type="InterPro" id="IPR052198">
    <property type="entry name" value="IorB_Oxidoreductase"/>
</dbReference>
<evidence type="ECO:0000313" key="3">
    <source>
        <dbReference type="EMBL" id="HHF98654.1"/>
    </source>
</evidence>
<name>A0A7V5M0D9_UNCAE</name>
<reference evidence="3" key="1">
    <citation type="journal article" date="2020" name="mSystems">
        <title>Genome- and Community-Level Interaction Insights into Carbon Utilization and Element Cycling Functions of Hydrothermarchaeota in Hydrothermal Sediment.</title>
        <authorList>
            <person name="Zhou Z."/>
            <person name="Liu Y."/>
            <person name="Xu W."/>
            <person name="Pan J."/>
            <person name="Luo Z.H."/>
            <person name="Li M."/>
        </authorList>
    </citation>
    <scope>NUCLEOTIDE SEQUENCE [LARGE SCALE GENOMIC DNA]</scope>
    <source>
        <strain evidence="3">HyVt-92</strain>
    </source>
</reference>
<gene>
    <name evidence="3" type="ORF">ENL39_04105</name>
</gene>
<sequence>MEKKVFNVVIVGVGGQGILLTSDILAEVAFEEGYDVKKSEVHGMAQRGGSVISEVRFGEKVYSPLIKKGEADILLSLEKLETLRFIDYLKEGGICIVNDLEIPPLGVNLGQENYPRDIFFRLKSKTSRLIKIEAIKIAEKAGNVKAMNVAMLGVLSFFLPFSLSTWEKVIEKRVPSHTKDFNLKAFELGREVGREYKESFSLRKAEKVSGSLDREVN</sequence>
<dbReference type="InterPro" id="IPR019752">
    <property type="entry name" value="Pyrv/ketoisovalerate_OxRed_cat"/>
</dbReference>
<evidence type="ECO:0000259" key="2">
    <source>
        <dbReference type="Pfam" id="PF01558"/>
    </source>
</evidence>
<accession>A0A7V5M0D9</accession>
<evidence type="ECO:0000256" key="1">
    <source>
        <dbReference type="ARBA" id="ARBA00023002"/>
    </source>
</evidence>
<feature type="domain" description="Pyruvate/ketoisovalerate oxidoreductase catalytic" evidence="2">
    <location>
        <begin position="14"/>
        <end position="191"/>
    </location>
</feature>
<dbReference type="NCBIfam" id="NF005322">
    <property type="entry name" value="PRK06853.1-2"/>
    <property type="match status" value="1"/>
</dbReference>
<keyword evidence="1" id="KW-0560">Oxidoreductase</keyword>